<dbReference type="GO" id="GO:0005506">
    <property type="term" value="F:iron ion binding"/>
    <property type="evidence" value="ECO:0007669"/>
    <property type="project" value="InterPro"/>
</dbReference>
<dbReference type="GO" id="GO:0020037">
    <property type="term" value="F:heme binding"/>
    <property type="evidence" value="ECO:0007669"/>
    <property type="project" value="InterPro"/>
</dbReference>
<keyword evidence="5 9" id="KW-0560">Oxidoreductase</keyword>
<evidence type="ECO:0000256" key="3">
    <source>
        <dbReference type="ARBA" id="ARBA00022617"/>
    </source>
</evidence>
<evidence type="ECO:0000256" key="2">
    <source>
        <dbReference type="ARBA" id="ARBA00010617"/>
    </source>
</evidence>
<dbReference type="FunFam" id="1.10.630.10:FF:000011">
    <property type="entry name" value="Cytochrome P450 83B1"/>
    <property type="match status" value="1"/>
</dbReference>
<protein>
    <submittedName>
        <fullName evidence="10">Cytochrome P450 71A1</fullName>
    </submittedName>
</protein>
<dbReference type="OrthoDB" id="755682at2759"/>
<comment type="similarity">
    <text evidence="2 9">Belongs to the cytochrome P450 family.</text>
</comment>
<dbReference type="PANTHER" id="PTHR47955">
    <property type="entry name" value="CYTOCHROME P450 FAMILY 71 PROTEIN"/>
    <property type="match status" value="1"/>
</dbReference>
<dbReference type="GO" id="GO:0004497">
    <property type="term" value="F:monooxygenase activity"/>
    <property type="evidence" value="ECO:0007669"/>
    <property type="project" value="UniProtKB-KW"/>
</dbReference>
<keyword evidence="7 9" id="KW-0503">Monooxygenase</keyword>
<evidence type="ECO:0000256" key="5">
    <source>
        <dbReference type="ARBA" id="ARBA00023002"/>
    </source>
</evidence>
<organism evidence="10 11">
    <name type="scientific">Cocos nucifera</name>
    <name type="common">Coconut palm</name>
    <dbReference type="NCBI Taxonomy" id="13894"/>
    <lineage>
        <taxon>Eukaryota</taxon>
        <taxon>Viridiplantae</taxon>
        <taxon>Streptophyta</taxon>
        <taxon>Embryophyta</taxon>
        <taxon>Tracheophyta</taxon>
        <taxon>Spermatophyta</taxon>
        <taxon>Magnoliopsida</taxon>
        <taxon>Liliopsida</taxon>
        <taxon>Arecaceae</taxon>
        <taxon>Arecoideae</taxon>
        <taxon>Cocoseae</taxon>
        <taxon>Attaleinae</taxon>
        <taxon>Cocos</taxon>
    </lineage>
</organism>
<evidence type="ECO:0000256" key="7">
    <source>
        <dbReference type="ARBA" id="ARBA00023033"/>
    </source>
</evidence>
<reference evidence="10" key="1">
    <citation type="journal article" date="2017" name="Gigascience">
        <title>The genome draft of coconut (Cocos nucifera).</title>
        <authorList>
            <person name="Xiao Y."/>
            <person name="Xu P."/>
            <person name="Fan H."/>
            <person name="Baudouin L."/>
            <person name="Xia W."/>
            <person name="Bocs S."/>
            <person name="Xu J."/>
            <person name="Li Q."/>
            <person name="Guo A."/>
            <person name="Zhou L."/>
            <person name="Li J."/>
            <person name="Wu Y."/>
            <person name="Ma Z."/>
            <person name="Armero A."/>
            <person name="Issali A.E."/>
            <person name="Liu N."/>
            <person name="Peng M."/>
            <person name="Yang Y."/>
        </authorList>
    </citation>
    <scope>NUCLEOTIDE SEQUENCE</scope>
    <source>
        <tissue evidence="10">Spear leaf of Hainan Tall coconut</tissue>
    </source>
</reference>
<dbReference type="GO" id="GO:0016705">
    <property type="term" value="F:oxidoreductase activity, acting on paired donors, with incorporation or reduction of molecular oxygen"/>
    <property type="evidence" value="ECO:0007669"/>
    <property type="project" value="InterPro"/>
</dbReference>
<evidence type="ECO:0000256" key="4">
    <source>
        <dbReference type="ARBA" id="ARBA00022723"/>
    </source>
</evidence>
<comment type="cofactor">
    <cofactor evidence="1 8">
        <name>heme</name>
        <dbReference type="ChEBI" id="CHEBI:30413"/>
    </cofactor>
</comment>
<evidence type="ECO:0000256" key="9">
    <source>
        <dbReference type="RuleBase" id="RU000461"/>
    </source>
</evidence>
<gene>
    <name evidence="10" type="ORF">COCNU_01G014380</name>
</gene>
<comment type="caution">
    <text evidence="10">The sequence shown here is derived from an EMBL/GenBank/DDBJ whole genome shotgun (WGS) entry which is preliminary data.</text>
</comment>
<dbReference type="InterPro" id="IPR002401">
    <property type="entry name" value="Cyt_P450_E_grp-I"/>
</dbReference>
<evidence type="ECO:0000256" key="1">
    <source>
        <dbReference type="ARBA" id="ARBA00001971"/>
    </source>
</evidence>
<dbReference type="PANTHER" id="PTHR47955:SF19">
    <property type="entry name" value="CYTOCHROME P450 71A9-LIKE ISOFORM X1"/>
    <property type="match status" value="1"/>
</dbReference>
<name>A0A8K0MVB2_COCNU</name>
<reference evidence="10" key="2">
    <citation type="submission" date="2019-07" db="EMBL/GenBank/DDBJ databases">
        <authorList>
            <person name="Yang Y."/>
            <person name="Bocs S."/>
            <person name="Baudouin L."/>
        </authorList>
    </citation>
    <scope>NUCLEOTIDE SEQUENCE</scope>
    <source>
        <tissue evidence="10">Spear leaf of Hainan Tall coconut</tissue>
    </source>
</reference>
<dbReference type="InterPro" id="IPR036396">
    <property type="entry name" value="Cyt_P450_sf"/>
</dbReference>
<dbReference type="EMBL" id="CM017872">
    <property type="protein sequence ID" value="KAG1327504.1"/>
    <property type="molecule type" value="Genomic_DNA"/>
</dbReference>
<dbReference type="CDD" id="cd11072">
    <property type="entry name" value="CYP71-like"/>
    <property type="match status" value="1"/>
</dbReference>
<keyword evidence="11" id="KW-1185">Reference proteome</keyword>
<dbReference type="SUPFAM" id="SSF48264">
    <property type="entry name" value="Cytochrome P450"/>
    <property type="match status" value="1"/>
</dbReference>
<evidence type="ECO:0000313" key="11">
    <source>
        <dbReference type="Proteomes" id="UP000797356"/>
    </source>
</evidence>
<dbReference type="InterPro" id="IPR001128">
    <property type="entry name" value="Cyt_P450"/>
</dbReference>
<dbReference type="PROSITE" id="PS00086">
    <property type="entry name" value="CYTOCHROME_P450"/>
    <property type="match status" value="1"/>
</dbReference>
<dbReference type="PRINTS" id="PR00385">
    <property type="entry name" value="P450"/>
</dbReference>
<dbReference type="InterPro" id="IPR017972">
    <property type="entry name" value="Cyt_P450_CS"/>
</dbReference>
<evidence type="ECO:0000313" key="10">
    <source>
        <dbReference type="EMBL" id="KAG1327504.1"/>
    </source>
</evidence>
<keyword evidence="6 8" id="KW-0408">Iron</keyword>
<dbReference type="Pfam" id="PF00067">
    <property type="entry name" value="p450"/>
    <property type="match status" value="1"/>
</dbReference>
<evidence type="ECO:0000256" key="8">
    <source>
        <dbReference type="PIRSR" id="PIRSR602401-1"/>
    </source>
</evidence>
<dbReference type="PRINTS" id="PR00463">
    <property type="entry name" value="EP450I"/>
</dbReference>
<evidence type="ECO:0000256" key="6">
    <source>
        <dbReference type="ARBA" id="ARBA00023004"/>
    </source>
</evidence>
<dbReference type="Proteomes" id="UP000797356">
    <property type="component" value="Chromosome 1"/>
</dbReference>
<keyword evidence="3 8" id="KW-0349">Heme</keyword>
<accession>A0A8K0MVB2</accession>
<sequence>MALPSTMAFLPFLFLSLLFLSLLLLLTRKRKGKTIAPKLPPGPAKLPIIGNLHQLGKHPHHSLWQLSQQHGPLMYLKLGRIPTLVVSSPSMAREIFKTHDHECCSRPPLIPSTKLSYGSLDVAFAPYGDQWRELRKVCIIELFSNKKVLSFRSIREEEIERTMNIISSCSNNLFPIDLSKLLFSLSGSIICRTAFGRCYHGGGESRFHKILKEAQAMLGGLFVANYLPIFGWVDKVTGMQARLEKIFLQLDDFYQQLIDEHIDPSRLQYDHEDEDTIDALLRIQKDANYITQDHIKAVLMNIFIAGTDTSSSTVDWAMAELMRHPRVMKKAQYEIRGIVGRKGRVEESDLHQLHYIKSVVKEVMRLHPAAPLLVPRETMRHFMINGYDIPPKTTVITNAWAIGRDANTWHMPREFYPERFMDSSVELELKGHGFELIPFGEGRRICPAKNLALLLVELVLANLLYRFDWELPSGMRKEDIDMDEATGITVHRKSALCLVAKRYDKMDR</sequence>
<feature type="binding site" description="axial binding residue" evidence="8">
    <location>
        <position position="446"/>
    </location>
    <ligand>
        <name>heme</name>
        <dbReference type="ChEBI" id="CHEBI:30413"/>
    </ligand>
    <ligandPart>
        <name>Fe</name>
        <dbReference type="ChEBI" id="CHEBI:18248"/>
    </ligandPart>
</feature>
<dbReference type="Gene3D" id="1.10.630.10">
    <property type="entry name" value="Cytochrome P450"/>
    <property type="match status" value="1"/>
</dbReference>
<keyword evidence="4 8" id="KW-0479">Metal-binding</keyword>
<dbReference type="AlphaFoldDB" id="A0A8K0MVB2"/>
<proteinExistence type="inferred from homology"/>